<gene>
    <name evidence="4" type="ORF">D4764_14G0006850</name>
</gene>
<name>A0A5C6P4K7_9TELE</name>
<evidence type="ECO:0000256" key="1">
    <source>
        <dbReference type="ARBA" id="ARBA00005910"/>
    </source>
</evidence>
<dbReference type="PANTHER" id="PTHR11200">
    <property type="entry name" value="INOSITOL 5-PHOSPHATASE"/>
    <property type="match status" value="1"/>
</dbReference>
<dbReference type="Pfam" id="PF17751">
    <property type="entry name" value="SKICH"/>
    <property type="match status" value="1"/>
</dbReference>
<evidence type="ECO:0000313" key="5">
    <source>
        <dbReference type="Proteomes" id="UP000324091"/>
    </source>
</evidence>
<dbReference type="SMART" id="SM00128">
    <property type="entry name" value="IPPc"/>
    <property type="match status" value="1"/>
</dbReference>
<comment type="similarity">
    <text evidence="1">Belongs to the inositol 1,4,5-trisphosphate 5-phosphatase type II family.</text>
</comment>
<dbReference type="GO" id="GO:0005886">
    <property type="term" value="C:plasma membrane"/>
    <property type="evidence" value="ECO:0007669"/>
    <property type="project" value="TreeGrafter"/>
</dbReference>
<dbReference type="FunFam" id="2.60.40.2840:FF:000003">
    <property type="entry name" value="Phosphatidylinositol 4,5-bisphosphate 5-phosphatase A"/>
    <property type="match status" value="1"/>
</dbReference>
<dbReference type="GO" id="GO:0046856">
    <property type="term" value="P:phosphatidylinositol dephosphorylation"/>
    <property type="evidence" value="ECO:0007669"/>
    <property type="project" value="InterPro"/>
</dbReference>
<dbReference type="GO" id="GO:0034485">
    <property type="term" value="F:phosphatidylinositol-3,4,5-trisphosphate 5-phosphatase activity"/>
    <property type="evidence" value="ECO:0007669"/>
    <property type="project" value="TreeGrafter"/>
</dbReference>
<dbReference type="InterPro" id="IPR046985">
    <property type="entry name" value="IP5"/>
</dbReference>
<dbReference type="CDD" id="cd09094">
    <property type="entry name" value="INPP5c_INPP5J-like"/>
    <property type="match status" value="1"/>
</dbReference>
<dbReference type="GO" id="GO:0016312">
    <property type="term" value="F:inositol bisphosphate phosphatase activity"/>
    <property type="evidence" value="ECO:0007669"/>
    <property type="project" value="TreeGrafter"/>
</dbReference>
<protein>
    <submittedName>
        <fullName evidence="4">Inositol polyphosphate 5-phosphatase K</fullName>
    </submittedName>
</protein>
<organism evidence="4 5">
    <name type="scientific">Takifugu flavidus</name>
    <name type="common">sansaifugu</name>
    <dbReference type="NCBI Taxonomy" id="433684"/>
    <lineage>
        <taxon>Eukaryota</taxon>
        <taxon>Metazoa</taxon>
        <taxon>Chordata</taxon>
        <taxon>Craniata</taxon>
        <taxon>Vertebrata</taxon>
        <taxon>Euteleostomi</taxon>
        <taxon>Actinopterygii</taxon>
        <taxon>Neopterygii</taxon>
        <taxon>Teleostei</taxon>
        <taxon>Neoteleostei</taxon>
        <taxon>Acanthomorphata</taxon>
        <taxon>Eupercaria</taxon>
        <taxon>Tetraodontiformes</taxon>
        <taxon>Tetradontoidea</taxon>
        <taxon>Tetraodontidae</taxon>
        <taxon>Takifugu</taxon>
    </lineage>
</organism>
<feature type="compositionally biased region" description="Low complexity" evidence="2">
    <location>
        <begin position="13"/>
        <end position="25"/>
    </location>
</feature>
<dbReference type="EMBL" id="RHFK02000006">
    <property type="protein sequence ID" value="TWW74682.1"/>
    <property type="molecule type" value="Genomic_DNA"/>
</dbReference>
<dbReference type="GO" id="GO:0051898">
    <property type="term" value="P:negative regulation of phosphatidylinositol 3-kinase/protein kinase B signal transduction"/>
    <property type="evidence" value="ECO:0007669"/>
    <property type="project" value="TreeGrafter"/>
</dbReference>
<dbReference type="GO" id="GO:0005783">
    <property type="term" value="C:endoplasmic reticulum"/>
    <property type="evidence" value="ECO:0007669"/>
    <property type="project" value="TreeGrafter"/>
</dbReference>
<dbReference type="AlphaFoldDB" id="A0A5C6P4K7"/>
<dbReference type="InterPro" id="IPR041611">
    <property type="entry name" value="SKICH"/>
</dbReference>
<feature type="region of interest" description="Disordered" evidence="2">
    <location>
        <begin position="1"/>
        <end position="25"/>
    </location>
</feature>
<dbReference type="SUPFAM" id="SSF56219">
    <property type="entry name" value="DNase I-like"/>
    <property type="match status" value="2"/>
</dbReference>
<dbReference type="Pfam" id="PF22669">
    <property type="entry name" value="Exo_endo_phos2"/>
    <property type="match status" value="1"/>
</dbReference>
<dbReference type="GO" id="GO:0045719">
    <property type="term" value="P:negative regulation of glycogen biosynthetic process"/>
    <property type="evidence" value="ECO:0007669"/>
    <property type="project" value="TreeGrafter"/>
</dbReference>
<evidence type="ECO:0000256" key="2">
    <source>
        <dbReference type="SAM" id="MobiDB-lite"/>
    </source>
</evidence>
<dbReference type="InterPro" id="IPR036691">
    <property type="entry name" value="Endo/exonu/phosph_ase_sf"/>
</dbReference>
<feature type="domain" description="Inositol polyphosphate-related phosphatase" evidence="3">
    <location>
        <begin position="71"/>
        <end position="461"/>
    </location>
</feature>
<feature type="compositionally biased region" description="Acidic residues" evidence="2">
    <location>
        <begin position="400"/>
        <end position="413"/>
    </location>
</feature>
<dbReference type="GO" id="GO:0001726">
    <property type="term" value="C:ruffle"/>
    <property type="evidence" value="ECO:0007669"/>
    <property type="project" value="TreeGrafter"/>
</dbReference>
<dbReference type="Gene3D" id="2.60.40.2840">
    <property type="match status" value="1"/>
</dbReference>
<dbReference type="GO" id="GO:0046627">
    <property type="term" value="P:negative regulation of insulin receptor signaling pathway"/>
    <property type="evidence" value="ECO:0007669"/>
    <property type="project" value="TreeGrafter"/>
</dbReference>
<dbReference type="GO" id="GO:0004439">
    <property type="term" value="F:phosphatidylinositol-4,5-bisphosphate 5-phosphatase activity"/>
    <property type="evidence" value="ECO:0007669"/>
    <property type="project" value="TreeGrafter"/>
</dbReference>
<evidence type="ECO:0000313" key="4">
    <source>
        <dbReference type="EMBL" id="TWW74682.1"/>
    </source>
</evidence>
<reference evidence="4 5" key="1">
    <citation type="submission" date="2019-04" db="EMBL/GenBank/DDBJ databases">
        <title>Chromosome genome assembly for Takifugu flavidus.</title>
        <authorList>
            <person name="Xiao S."/>
        </authorList>
    </citation>
    <scope>NUCLEOTIDE SEQUENCE [LARGE SCALE GENOMIC DNA]</scope>
    <source>
        <strain evidence="4">HTHZ2018</strain>
        <tissue evidence="4">Muscle</tissue>
    </source>
</reference>
<dbReference type="InterPro" id="IPR000300">
    <property type="entry name" value="IPPc"/>
</dbReference>
<evidence type="ECO:0000259" key="3">
    <source>
        <dbReference type="SMART" id="SM00128"/>
    </source>
</evidence>
<feature type="region of interest" description="Disordered" evidence="2">
    <location>
        <begin position="394"/>
        <end position="423"/>
    </location>
</feature>
<accession>A0A5C6P4K7</accession>
<proteinExistence type="inferred from homology"/>
<comment type="caution">
    <text evidence="4">The sequence shown here is derived from an EMBL/GenBank/DDBJ whole genome shotgun (WGS) entry which is preliminary data.</text>
</comment>
<dbReference type="PANTHER" id="PTHR11200:SF299">
    <property type="entry name" value="INOSITOL POLYPHOSPHATE 5-PHOSPHATASE K ISOFORM X3"/>
    <property type="match status" value="1"/>
</dbReference>
<keyword evidence="5" id="KW-1185">Reference proteome</keyword>
<dbReference type="Proteomes" id="UP000324091">
    <property type="component" value="Chromosome 14"/>
</dbReference>
<sequence length="587" mass="67148">MDPVTHSPRLRSDSSSSSASQGSKSKMFLRQRLNQLLTCIEDMSSDEEASEEVSRTLDEAFQLCGRFVPTDSFRLHVVTWNVATAEPPEDVTALLQLDVQPPTDLYVIGLQEVNAAPVRFLSDMLVEDSWSHVFMDTLAPRGFVKVTSIRMQGLLLLLFAKQIHLPYIQKIQATYTRTGIFGYWGNKGGVSVRFSFYGHMVCFLNCHLAAHMNYALQRVDELEYILEAQDFDLTDTPHIRDHKVVFCFGDLNFRISDHGLHFIRSSINSGRLNLLWSKDQLTTMKAKEPFLQEFEEGQLNFKPTYKFDRNSENYDTSSPSKSWFLFKMSTVALPLTMYRPRPLQRCSTTLLFLLTSLTWGLLCVWLGAWHRELDPPSGKKRKPAWTDRILWRIKPKSPPPEEEEQEEQEEQEETASTSADQEPDEYPLLVTQDKYTSLMSYGVSDHKPVVASFSLELRKCFDTPLVYISPVGVWSADEGACLTYTVQEDFMSSTWDWIGLYKVGFKSSSDYDTFVWVREDELPEISEVIQLYLDRDEIPLLGGDYVLGYYSTNLQSIIGLSATFQILESKRAVMEGLVPENINGLNK</sequence>
<dbReference type="Gene3D" id="3.60.10.10">
    <property type="entry name" value="Endonuclease/exonuclease/phosphatase"/>
    <property type="match status" value="1"/>
</dbReference>